<protein>
    <submittedName>
        <fullName evidence="2">Uncharacterized protein</fullName>
    </submittedName>
</protein>
<evidence type="ECO:0000256" key="1">
    <source>
        <dbReference type="SAM" id="Phobius"/>
    </source>
</evidence>
<reference evidence="3" key="1">
    <citation type="journal article" date="2017" name="Nature">
        <title>The sunflower genome provides insights into oil metabolism, flowering and Asterid evolution.</title>
        <authorList>
            <person name="Badouin H."/>
            <person name="Gouzy J."/>
            <person name="Grassa C.J."/>
            <person name="Murat F."/>
            <person name="Staton S.E."/>
            <person name="Cottret L."/>
            <person name="Lelandais-Briere C."/>
            <person name="Owens G.L."/>
            <person name="Carrere S."/>
            <person name="Mayjonade B."/>
            <person name="Legrand L."/>
            <person name="Gill N."/>
            <person name="Kane N.C."/>
            <person name="Bowers J.E."/>
            <person name="Hubner S."/>
            <person name="Bellec A."/>
            <person name="Berard A."/>
            <person name="Berges H."/>
            <person name="Blanchet N."/>
            <person name="Boniface M.C."/>
            <person name="Brunel D."/>
            <person name="Catrice O."/>
            <person name="Chaidir N."/>
            <person name="Claudel C."/>
            <person name="Donnadieu C."/>
            <person name="Faraut T."/>
            <person name="Fievet G."/>
            <person name="Helmstetter N."/>
            <person name="King M."/>
            <person name="Knapp S.J."/>
            <person name="Lai Z."/>
            <person name="Le Paslier M.C."/>
            <person name="Lippi Y."/>
            <person name="Lorenzon L."/>
            <person name="Mandel J.R."/>
            <person name="Marage G."/>
            <person name="Marchand G."/>
            <person name="Marquand E."/>
            <person name="Bret-Mestries E."/>
            <person name="Morien E."/>
            <person name="Nambeesan S."/>
            <person name="Nguyen T."/>
            <person name="Pegot-Espagnet P."/>
            <person name="Pouilly N."/>
            <person name="Raftis F."/>
            <person name="Sallet E."/>
            <person name="Schiex T."/>
            <person name="Thomas J."/>
            <person name="Vandecasteele C."/>
            <person name="Vares D."/>
            <person name="Vear F."/>
            <person name="Vautrin S."/>
            <person name="Crespi M."/>
            <person name="Mangin B."/>
            <person name="Burke J.M."/>
            <person name="Salse J."/>
            <person name="Munos S."/>
            <person name="Vincourt P."/>
            <person name="Rieseberg L.H."/>
            <person name="Langlade N.B."/>
        </authorList>
    </citation>
    <scope>NUCLEOTIDE SEQUENCE [LARGE SCALE GENOMIC DNA]</scope>
    <source>
        <strain evidence="3">cv. SF193</strain>
    </source>
</reference>
<dbReference type="InParanoid" id="A0A251SE78"/>
<keyword evidence="1" id="KW-0472">Membrane</keyword>
<gene>
    <name evidence="2" type="ORF">HannXRQ_Chr14g0431281</name>
</gene>
<organism evidence="2 3">
    <name type="scientific">Helianthus annuus</name>
    <name type="common">Common sunflower</name>
    <dbReference type="NCBI Taxonomy" id="4232"/>
    <lineage>
        <taxon>Eukaryota</taxon>
        <taxon>Viridiplantae</taxon>
        <taxon>Streptophyta</taxon>
        <taxon>Embryophyta</taxon>
        <taxon>Tracheophyta</taxon>
        <taxon>Spermatophyta</taxon>
        <taxon>Magnoliopsida</taxon>
        <taxon>eudicotyledons</taxon>
        <taxon>Gunneridae</taxon>
        <taxon>Pentapetalae</taxon>
        <taxon>asterids</taxon>
        <taxon>campanulids</taxon>
        <taxon>Asterales</taxon>
        <taxon>Asteraceae</taxon>
        <taxon>Asteroideae</taxon>
        <taxon>Heliantheae alliance</taxon>
        <taxon>Heliantheae</taxon>
        <taxon>Helianthus</taxon>
    </lineage>
</organism>
<sequence length="53" mass="6002">MCWRSRCRISVALVYATQVHQLHTRLLRLSVITMAVHAAILPITRIFGSSLNP</sequence>
<evidence type="ECO:0000313" key="3">
    <source>
        <dbReference type="Proteomes" id="UP000215914"/>
    </source>
</evidence>
<dbReference type="Proteomes" id="UP000215914">
    <property type="component" value="Chromosome 14"/>
</dbReference>
<keyword evidence="1" id="KW-0812">Transmembrane</keyword>
<keyword evidence="1" id="KW-1133">Transmembrane helix</keyword>
<feature type="transmembrane region" description="Helical" evidence="1">
    <location>
        <begin position="26"/>
        <end position="47"/>
    </location>
</feature>
<evidence type="ECO:0000313" key="2">
    <source>
        <dbReference type="EMBL" id="OTF97137.1"/>
    </source>
</evidence>
<accession>A0A251SE78</accession>
<proteinExistence type="predicted"/>
<name>A0A251SE78_HELAN</name>
<keyword evidence="3" id="KW-1185">Reference proteome</keyword>
<dbReference type="EMBL" id="CM007903">
    <property type="protein sequence ID" value="OTF97137.1"/>
    <property type="molecule type" value="Genomic_DNA"/>
</dbReference>
<dbReference type="AlphaFoldDB" id="A0A251SE78"/>